<sequence length="54" mass="5972">MHDGDGKYLGDAVAYADLKSGGRIAYAWFGLLNGPYADALLYDVFDFVAKRVRQ</sequence>
<organism evidence="1">
    <name type="scientific">marine sediment metagenome</name>
    <dbReference type="NCBI Taxonomy" id="412755"/>
    <lineage>
        <taxon>unclassified sequences</taxon>
        <taxon>metagenomes</taxon>
        <taxon>ecological metagenomes</taxon>
    </lineage>
</organism>
<dbReference type="EMBL" id="BARV01038197">
    <property type="protein sequence ID" value="GAI57818.1"/>
    <property type="molecule type" value="Genomic_DNA"/>
</dbReference>
<dbReference type="AlphaFoldDB" id="X1PPN8"/>
<name>X1PPN8_9ZZZZ</name>
<gene>
    <name evidence="1" type="ORF">S06H3_58910</name>
</gene>
<proteinExistence type="predicted"/>
<accession>X1PPN8</accession>
<evidence type="ECO:0000313" key="1">
    <source>
        <dbReference type="EMBL" id="GAI57818.1"/>
    </source>
</evidence>
<protein>
    <submittedName>
        <fullName evidence="1">Uncharacterized protein</fullName>
    </submittedName>
</protein>
<comment type="caution">
    <text evidence="1">The sequence shown here is derived from an EMBL/GenBank/DDBJ whole genome shotgun (WGS) entry which is preliminary data.</text>
</comment>
<reference evidence="1" key="1">
    <citation type="journal article" date="2014" name="Front. Microbiol.">
        <title>High frequency of phylogenetically diverse reductive dehalogenase-homologous genes in deep subseafloor sedimentary metagenomes.</title>
        <authorList>
            <person name="Kawai M."/>
            <person name="Futagami T."/>
            <person name="Toyoda A."/>
            <person name="Takaki Y."/>
            <person name="Nishi S."/>
            <person name="Hori S."/>
            <person name="Arai W."/>
            <person name="Tsubouchi T."/>
            <person name="Morono Y."/>
            <person name="Uchiyama I."/>
            <person name="Ito T."/>
            <person name="Fujiyama A."/>
            <person name="Inagaki F."/>
            <person name="Takami H."/>
        </authorList>
    </citation>
    <scope>NUCLEOTIDE SEQUENCE</scope>
    <source>
        <strain evidence="1">Expedition CK06-06</strain>
    </source>
</reference>